<proteinExistence type="inferred from homology"/>
<feature type="domain" description="ABC transporter" evidence="5">
    <location>
        <begin position="4"/>
        <end position="236"/>
    </location>
</feature>
<keyword evidence="4 6" id="KW-0067">ATP-binding</keyword>
<dbReference type="SUPFAM" id="SSF52540">
    <property type="entry name" value="P-loop containing nucleoside triphosphate hydrolases"/>
    <property type="match status" value="1"/>
</dbReference>
<keyword evidence="3" id="KW-0547">Nucleotide-binding</keyword>
<evidence type="ECO:0000313" key="8">
    <source>
        <dbReference type="Proteomes" id="UP000023772"/>
    </source>
</evidence>
<evidence type="ECO:0000259" key="5">
    <source>
        <dbReference type="PROSITE" id="PS50893"/>
    </source>
</evidence>
<reference evidence="7 9" key="2">
    <citation type="submission" date="2016-10" db="EMBL/GenBank/DDBJ databases">
        <authorList>
            <person name="de Groot N.N."/>
        </authorList>
    </citation>
    <scope>NUCLEOTIDE SEQUENCE [LARGE SCALE GENOMIC DNA]</scope>
    <source>
        <strain evidence="7 9">DSM 25947</strain>
    </source>
</reference>
<dbReference type="EMBL" id="CP007451">
    <property type="protein sequence ID" value="AHW58519.1"/>
    <property type="molecule type" value="Genomic_DNA"/>
</dbReference>
<dbReference type="HOGENOM" id="CLU_072513_0_0_10"/>
<keyword evidence="2" id="KW-0813">Transport</keyword>
<dbReference type="InterPro" id="IPR003593">
    <property type="entry name" value="AAA+_ATPase"/>
</dbReference>
<dbReference type="OrthoDB" id="9776556at2"/>
<dbReference type="GO" id="GO:0005524">
    <property type="term" value="F:ATP binding"/>
    <property type="evidence" value="ECO:0007669"/>
    <property type="project" value="UniProtKB-KW"/>
</dbReference>
<dbReference type="KEGG" id="dori:FH5T_00265"/>
<evidence type="ECO:0000256" key="1">
    <source>
        <dbReference type="ARBA" id="ARBA00005417"/>
    </source>
</evidence>
<dbReference type="PANTHER" id="PTHR43117">
    <property type="entry name" value="OSMOPROTECTANT IMPORT ATP-BINDING PROTEIN OSMV"/>
    <property type="match status" value="1"/>
</dbReference>
<name>X5DC34_9BACT</name>
<dbReference type="PANTHER" id="PTHR43117:SF4">
    <property type="entry name" value="OSMOPROTECTANT IMPORT ATP-BINDING PROTEIN OSMV"/>
    <property type="match status" value="1"/>
</dbReference>
<dbReference type="Proteomes" id="UP000181981">
    <property type="component" value="Unassembled WGS sequence"/>
</dbReference>
<evidence type="ECO:0000256" key="2">
    <source>
        <dbReference type="ARBA" id="ARBA00022448"/>
    </source>
</evidence>
<protein>
    <submittedName>
        <fullName evidence="6">ABC transporter ATP-binding protein</fullName>
    </submittedName>
    <submittedName>
        <fullName evidence="7">ABC-type lipoprotein export system, ATPase component</fullName>
    </submittedName>
</protein>
<reference evidence="6 8" key="1">
    <citation type="submission" date="2014-03" db="EMBL/GenBank/DDBJ databases">
        <title>Complete genome sequence of a deeply braunched marine Bacteroidia bacterium Draconibacterium orientale type strain FH5T.</title>
        <authorList>
            <person name="Li X."/>
            <person name="Wang X."/>
            <person name="Xie Z."/>
            <person name="Du Z."/>
            <person name="Chen G."/>
        </authorList>
    </citation>
    <scope>NUCLEOTIDE SEQUENCE [LARGE SCALE GENOMIC DNA]</scope>
    <source>
        <strain evidence="6 8">FH5</strain>
    </source>
</reference>
<dbReference type="Proteomes" id="UP000023772">
    <property type="component" value="Chromosome"/>
</dbReference>
<dbReference type="Gene3D" id="3.40.50.300">
    <property type="entry name" value="P-loop containing nucleotide triphosphate hydrolases"/>
    <property type="match status" value="1"/>
</dbReference>
<dbReference type="GO" id="GO:0016887">
    <property type="term" value="F:ATP hydrolysis activity"/>
    <property type="evidence" value="ECO:0007669"/>
    <property type="project" value="InterPro"/>
</dbReference>
<comment type="similarity">
    <text evidence="1">Belongs to the ABC transporter superfamily.</text>
</comment>
<evidence type="ECO:0000313" key="9">
    <source>
        <dbReference type="Proteomes" id="UP000181981"/>
    </source>
</evidence>
<sequence length="268" mass="29562">MEIIESITIKGGIDKKGMPELLQEITVTRGEIIGIVGPTGSGKSQLISDIEQIAQKDTSTQRKILINEKVPGEAERNDPRKKMVAQLSQNMNFFADMAVFDFLSLHARCRNKTGVDIDEIIFLANQLTGEPIHKTDNLTILSGGQTRALMVADVAVISSSPIVLIDEIENAGIKKHRALELLSGQGKIILVVTHDPVLALSSDKRIIMQCGGMRDLIESTSQEKLVAQQLNRIDHEILALREKVRQGKMIEYIETELLGSCFNSACYL</sequence>
<dbReference type="STRING" id="1168034.FH5T_00265"/>
<dbReference type="EMBL" id="FOHT01000027">
    <property type="protein sequence ID" value="SET88400.1"/>
    <property type="molecule type" value="Genomic_DNA"/>
</dbReference>
<dbReference type="AlphaFoldDB" id="X5DC34"/>
<evidence type="ECO:0000313" key="7">
    <source>
        <dbReference type="EMBL" id="SET88400.1"/>
    </source>
</evidence>
<dbReference type="InterPro" id="IPR027417">
    <property type="entry name" value="P-loop_NTPase"/>
</dbReference>
<dbReference type="Pfam" id="PF00005">
    <property type="entry name" value="ABC_tran"/>
    <property type="match status" value="1"/>
</dbReference>
<evidence type="ECO:0000313" key="6">
    <source>
        <dbReference type="EMBL" id="AHW58519.1"/>
    </source>
</evidence>
<dbReference type="InterPro" id="IPR003439">
    <property type="entry name" value="ABC_transporter-like_ATP-bd"/>
</dbReference>
<organism evidence="7 9">
    <name type="scientific">Draconibacterium orientale</name>
    <dbReference type="NCBI Taxonomy" id="1168034"/>
    <lineage>
        <taxon>Bacteria</taxon>
        <taxon>Pseudomonadati</taxon>
        <taxon>Bacteroidota</taxon>
        <taxon>Bacteroidia</taxon>
        <taxon>Marinilabiliales</taxon>
        <taxon>Prolixibacteraceae</taxon>
        <taxon>Draconibacterium</taxon>
    </lineage>
</organism>
<dbReference type="SMART" id="SM00382">
    <property type="entry name" value="AAA"/>
    <property type="match status" value="1"/>
</dbReference>
<evidence type="ECO:0000256" key="4">
    <source>
        <dbReference type="ARBA" id="ARBA00022840"/>
    </source>
</evidence>
<accession>X5DC34</accession>
<dbReference type="eggNOG" id="COG1136">
    <property type="taxonomic scope" value="Bacteria"/>
</dbReference>
<evidence type="ECO:0000256" key="3">
    <source>
        <dbReference type="ARBA" id="ARBA00022741"/>
    </source>
</evidence>
<dbReference type="RefSeq" id="WP_038554105.1">
    <property type="nucleotide sequence ID" value="NZ_FOHT01000027.1"/>
</dbReference>
<gene>
    <name evidence="6" type="ORF">FH5T_00265</name>
    <name evidence="7" type="ORF">SAMN05444285_12713</name>
</gene>
<keyword evidence="7" id="KW-0449">Lipoprotein</keyword>
<dbReference type="PROSITE" id="PS50893">
    <property type="entry name" value="ABC_TRANSPORTER_2"/>
    <property type="match status" value="1"/>
</dbReference>
<keyword evidence="8" id="KW-1185">Reference proteome</keyword>